<sequence length="261" mass="26823">MSRFDRRVAVITGAGNGIGRAAARMFVAEGATVVGVDTDDVALDSVRAELGPAFEPFPADVADAEPGHDYVSECMARHGRVDIAFLNAGILGPAAPMDDYPLTAFDVVMRVNVRGVWLGTTRAMRAMREQATGGVITITSSTGGLRGSGGMGAYITSKHAVVGLMKAAAIEGGPFGIRVNAVHPGPTDTAVWASATPTKRAESGSAGVGLPQLYRVADPAEVAAVVGFLSSDEAAFCTGASYPVDGGLLAGPPYRHPLPER</sequence>
<dbReference type="CDD" id="cd05233">
    <property type="entry name" value="SDR_c"/>
    <property type="match status" value="1"/>
</dbReference>
<accession>A0ABP9M6N4</accession>
<keyword evidence="4" id="KW-1185">Reference proteome</keyword>
<dbReference type="PANTHER" id="PTHR24321:SF12">
    <property type="entry name" value="SHORT-CHAIN DEHYDROGENASE_REDUCTASE FAMILY, PUTATIVE (AFU_ORTHOLOGUE AFUA_5G14340)-RELATED"/>
    <property type="match status" value="1"/>
</dbReference>
<organism evidence="3 4">
    <name type="scientific">Microbacterium yannicii</name>
    <dbReference type="NCBI Taxonomy" id="671622"/>
    <lineage>
        <taxon>Bacteria</taxon>
        <taxon>Bacillati</taxon>
        <taxon>Actinomycetota</taxon>
        <taxon>Actinomycetes</taxon>
        <taxon>Micrococcales</taxon>
        <taxon>Microbacteriaceae</taxon>
        <taxon>Microbacterium</taxon>
    </lineage>
</organism>
<dbReference type="PRINTS" id="PR00081">
    <property type="entry name" value="GDHRDH"/>
</dbReference>
<dbReference type="Proteomes" id="UP001501407">
    <property type="component" value="Unassembled WGS sequence"/>
</dbReference>
<protein>
    <submittedName>
        <fullName evidence="3">SDR family oxidoreductase</fullName>
    </submittedName>
</protein>
<gene>
    <name evidence="3" type="ORF">GCM10025760_20130</name>
</gene>
<keyword evidence="2" id="KW-0560">Oxidoreductase</keyword>
<reference evidence="4" key="1">
    <citation type="journal article" date="2019" name="Int. J. Syst. Evol. Microbiol.">
        <title>The Global Catalogue of Microorganisms (GCM) 10K type strain sequencing project: providing services to taxonomists for standard genome sequencing and annotation.</title>
        <authorList>
            <consortium name="The Broad Institute Genomics Platform"/>
            <consortium name="The Broad Institute Genome Sequencing Center for Infectious Disease"/>
            <person name="Wu L."/>
            <person name="Ma J."/>
        </authorList>
    </citation>
    <scope>NUCLEOTIDE SEQUENCE [LARGE SCALE GENOMIC DNA]</scope>
    <source>
        <strain evidence="4">JCM 18959</strain>
    </source>
</reference>
<evidence type="ECO:0000313" key="4">
    <source>
        <dbReference type="Proteomes" id="UP001501407"/>
    </source>
</evidence>
<evidence type="ECO:0000313" key="3">
    <source>
        <dbReference type="EMBL" id="GAA5092038.1"/>
    </source>
</evidence>
<proteinExistence type="inferred from homology"/>
<dbReference type="SUPFAM" id="SSF51735">
    <property type="entry name" value="NAD(P)-binding Rossmann-fold domains"/>
    <property type="match status" value="1"/>
</dbReference>
<name>A0ABP9M6N4_9MICO</name>
<comment type="caution">
    <text evidence="3">The sequence shown here is derived from an EMBL/GenBank/DDBJ whole genome shotgun (WGS) entry which is preliminary data.</text>
</comment>
<dbReference type="Pfam" id="PF13561">
    <property type="entry name" value="adh_short_C2"/>
    <property type="match status" value="1"/>
</dbReference>
<evidence type="ECO:0000256" key="1">
    <source>
        <dbReference type="ARBA" id="ARBA00006484"/>
    </source>
</evidence>
<comment type="similarity">
    <text evidence="1">Belongs to the short-chain dehydrogenases/reductases (SDR) family.</text>
</comment>
<dbReference type="Gene3D" id="3.40.50.720">
    <property type="entry name" value="NAD(P)-binding Rossmann-like Domain"/>
    <property type="match status" value="1"/>
</dbReference>
<dbReference type="PANTHER" id="PTHR24321">
    <property type="entry name" value="DEHYDROGENASES, SHORT CHAIN"/>
    <property type="match status" value="1"/>
</dbReference>
<dbReference type="InterPro" id="IPR002347">
    <property type="entry name" value="SDR_fam"/>
</dbReference>
<evidence type="ECO:0000256" key="2">
    <source>
        <dbReference type="ARBA" id="ARBA00023002"/>
    </source>
</evidence>
<dbReference type="RefSeq" id="WP_194414812.1">
    <property type="nucleotide sequence ID" value="NZ_BAABKZ010000002.1"/>
</dbReference>
<dbReference type="EMBL" id="BAABKZ010000002">
    <property type="protein sequence ID" value="GAA5092038.1"/>
    <property type="molecule type" value="Genomic_DNA"/>
</dbReference>
<dbReference type="InterPro" id="IPR036291">
    <property type="entry name" value="NAD(P)-bd_dom_sf"/>
</dbReference>